<dbReference type="EMBL" id="KN819815">
    <property type="protein sequence ID" value="KIJ07679.1"/>
    <property type="molecule type" value="Genomic_DNA"/>
</dbReference>
<organism evidence="2 3">
    <name type="scientific">Paxillus involutus ATCC 200175</name>
    <dbReference type="NCBI Taxonomy" id="664439"/>
    <lineage>
        <taxon>Eukaryota</taxon>
        <taxon>Fungi</taxon>
        <taxon>Dikarya</taxon>
        <taxon>Basidiomycota</taxon>
        <taxon>Agaricomycotina</taxon>
        <taxon>Agaricomycetes</taxon>
        <taxon>Agaricomycetidae</taxon>
        <taxon>Boletales</taxon>
        <taxon>Paxilineae</taxon>
        <taxon>Paxillaceae</taxon>
        <taxon>Paxillus</taxon>
    </lineage>
</organism>
<dbReference type="InterPro" id="IPR046496">
    <property type="entry name" value="DUF6589"/>
</dbReference>
<evidence type="ECO:0000259" key="1">
    <source>
        <dbReference type="Pfam" id="PF20231"/>
    </source>
</evidence>
<name>A0A0C9SNC4_PAXIN</name>
<dbReference type="Pfam" id="PF20231">
    <property type="entry name" value="DUF6589"/>
    <property type="match status" value="1"/>
</dbReference>
<proteinExistence type="predicted"/>
<accession>A0A0C9SNC4</accession>
<feature type="domain" description="DUF6589" evidence="1">
    <location>
        <begin position="299"/>
        <end position="701"/>
    </location>
</feature>
<sequence length="797" mass="89511">MDSDEELDGDLDVADTRYSRHERIQQALHVIRSGRISFLDFILAILDPSEPDFLTYRTRFLADSSGKFAKMLDRIHENERGRVHLLRWIEPRAVELVCEKIMSEMDDVKSALAGTIKTITPESLLSWDVNTFIGSVVDQSAPTTGQVLKTAARTERARENNTIKTGETACNVIIAQLAKEHSDRTLYFAAPFTLFLFTNGVSRQTIEALHKCGLCISFTSLTTLLRSLATQSLERATRIARGPHVMCYDNINISTSIFVEQRASAPAKVQSGTFAILYEVRNGNPIHMRLSPMIARAQQASNLTFNADVRPNDDQVKSFHAQLRIHIIETLLDCCKSFHNYKRLHGHLFHHLQRRKIPKGYQTKQYPLRTSTIDESSITGNITVINDVYINQLKMTHEQLADQAIPSINDQATNARIRGAKALRTKDVNPFTQLQILQLGFGLFHLCMNLIWALLHIHRGSINQVGSLSYFFALLDRTRLGCEHPDYHTLLSTLLQILRGIIINAWTTECGHTSLAAFALSNASPDDLLKITDQILVNHAAADYMITSESNTDEAHRNLNLLTRDLLYVLKLIDATSDGDFGQIEDILGYLAMVFRGAGSNNYCSKILHFLHNLKKIWTPEFADIMRDNMLVNLTGLEGHCMPIDLNIEHLIKFLKLFFAAKGIYASWDCLGDISVNVDLLQNVRKQVGRALGIAYHGITHITPDMAAAINKVAHKVSELELHVFKPDRDENDSIRPVINTLATGEQKLKSSTLATFNRKVRGMIAGEGFELEEDELTPASFDLSCDGEHEDLDDIA</sequence>
<keyword evidence="3" id="KW-1185">Reference proteome</keyword>
<dbReference type="HOGENOM" id="CLU_007061_3_0_1"/>
<dbReference type="OrthoDB" id="3040861at2759"/>
<evidence type="ECO:0000313" key="2">
    <source>
        <dbReference type="EMBL" id="KIJ07679.1"/>
    </source>
</evidence>
<dbReference type="Proteomes" id="UP000053647">
    <property type="component" value="Unassembled WGS sequence"/>
</dbReference>
<reference evidence="2 3" key="1">
    <citation type="submission" date="2014-06" db="EMBL/GenBank/DDBJ databases">
        <authorList>
            <consortium name="DOE Joint Genome Institute"/>
            <person name="Kuo A."/>
            <person name="Kohler A."/>
            <person name="Nagy L.G."/>
            <person name="Floudas D."/>
            <person name="Copeland A."/>
            <person name="Barry K.W."/>
            <person name="Cichocki N."/>
            <person name="Veneault-Fourrey C."/>
            <person name="LaButti K."/>
            <person name="Lindquist E.A."/>
            <person name="Lipzen A."/>
            <person name="Lundell T."/>
            <person name="Morin E."/>
            <person name="Murat C."/>
            <person name="Sun H."/>
            <person name="Tunlid A."/>
            <person name="Henrissat B."/>
            <person name="Grigoriev I.V."/>
            <person name="Hibbett D.S."/>
            <person name="Martin F."/>
            <person name="Nordberg H.P."/>
            <person name="Cantor M.N."/>
            <person name="Hua S.X."/>
        </authorList>
    </citation>
    <scope>NUCLEOTIDE SEQUENCE [LARGE SCALE GENOMIC DNA]</scope>
    <source>
        <strain evidence="2 3">ATCC 200175</strain>
    </source>
</reference>
<dbReference type="AlphaFoldDB" id="A0A0C9SNC4"/>
<protein>
    <recommendedName>
        <fullName evidence="1">DUF6589 domain-containing protein</fullName>
    </recommendedName>
</protein>
<evidence type="ECO:0000313" key="3">
    <source>
        <dbReference type="Proteomes" id="UP000053647"/>
    </source>
</evidence>
<gene>
    <name evidence="2" type="ORF">PAXINDRAFT_19150</name>
</gene>
<reference evidence="3" key="2">
    <citation type="submission" date="2015-01" db="EMBL/GenBank/DDBJ databases">
        <title>Evolutionary Origins and Diversification of the Mycorrhizal Mutualists.</title>
        <authorList>
            <consortium name="DOE Joint Genome Institute"/>
            <consortium name="Mycorrhizal Genomics Consortium"/>
            <person name="Kohler A."/>
            <person name="Kuo A."/>
            <person name="Nagy L.G."/>
            <person name="Floudas D."/>
            <person name="Copeland A."/>
            <person name="Barry K.W."/>
            <person name="Cichocki N."/>
            <person name="Veneault-Fourrey C."/>
            <person name="LaButti K."/>
            <person name="Lindquist E.A."/>
            <person name="Lipzen A."/>
            <person name="Lundell T."/>
            <person name="Morin E."/>
            <person name="Murat C."/>
            <person name="Riley R."/>
            <person name="Ohm R."/>
            <person name="Sun H."/>
            <person name="Tunlid A."/>
            <person name="Henrissat B."/>
            <person name="Grigoriev I.V."/>
            <person name="Hibbett D.S."/>
            <person name="Martin F."/>
        </authorList>
    </citation>
    <scope>NUCLEOTIDE SEQUENCE [LARGE SCALE GENOMIC DNA]</scope>
    <source>
        <strain evidence="3">ATCC 200175</strain>
    </source>
</reference>